<comment type="caution">
    <text evidence="2">The sequence shown here is derived from an EMBL/GenBank/DDBJ whole genome shotgun (WGS) entry which is preliminary data.</text>
</comment>
<dbReference type="AlphaFoldDB" id="A0A3M9MEV1"/>
<evidence type="ECO:0000313" key="3">
    <source>
        <dbReference type="Proteomes" id="UP000272117"/>
    </source>
</evidence>
<evidence type="ECO:0000313" key="2">
    <source>
        <dbReference type="EMBL" id="RNI24089.1"/>
    </source>
</evidence>
<name>A0A3M9MEV1_9BACT</name>
<gene>
    <name evidence="2" type="ORF">EFB08_17090</name>
</gene>
<feature type="region of interest" description="Disordered" evidence="1">
    <location>
        <begin position="1"/>
        <end position="41"/>
    </location>
</feature>
<evidence type="ECO:0000256" key="1">
    <source>
        <dbReference type="SAM" id="MobiDB-lite"/>
    </source>
</evidence>
<reference evidence="2 3" key="1">
    <citation type="submission" date="2018-11" db="EMBL/GenBank/DDBJ databases">
        <title>Rufibacter latericius sp. nov., isolated from water in Baiyang Lake.</title>
        <authorList>
            <person name="Yang Y."/>
        </authorList>
    </citation>
    <scope>NUCLEOTIDE SEQUENCE [LARGE SCALE GENOMIC DNA]</scope>
    <source>
        <strain evidence="2 3">R-22-1c-1</strain>
    </source>
</reference>
<dbReference type="Proteomes" id="UP000272117">
    <property type="component" value="Unassembled WGS sequence"/>
</dbReference>
<organism evidence="2 3">
    <name type="scientific">Rufibacter latericius</name>
    <dbReference type="NCBI Taxonomy" id="2487040"/>
    <lineage>
        <taxon>Bacteria</taxon>
        <taxon>Pseudomonadati</taxon>
        <taxon>Bacteroidota</taxon>
        <taxon>Cytophagia</taxon>
        <taxon>Cytophagales</taxon>
        <taxon>Hymenobacteraceae</taxon>
        <taxon>Rufibacter</taxon>
    </lineage>
</organism>
<dbReference type="EMBL" id="RJJD01000013">
    <property type="protein sequence ID" value="RNI24089.1"/>
    <property type="molecule type" value="Genomic_DNA"/>
</dbReference>
<keyword evidence="3" id="KW-1185">Reference proteome</keyword>
<sequence length="63" mass="6860">MPTNRTYGAEGPPRLCPRKGSLAPVEQDTQTKEATRDVEDKGDDAYGLIGLLFQVGLPVMEPE</sequence>
<proteinExistence type="predicted"/>
<feature type="compositionally biased region" description="Basic and acidic residues" evidence="1">
    <location>
        <begin position="29"/>
        <end position="39"/>
    </location>
</feature>
<accession>A0A3M9MEV1</accession>
<protein>
    <submittedName>
        <fullName evidence="2">Uncharacterized protein</fullName>
    </submittedName>
</protein>